<evidence type="ECO:0000313" key="6">
    <source>
        <dbReference type="EMBL" id="KAK9994671.1"/>
    </source>
</evidence>
<dbReference type="InterPro" id="IPR039647">
    <property type="entry name" value="EF_hand_pair_protein_CML-like"/>
</dbReference>
<reference evidence="6 7" key="1">
    <citation type="submission" date="2024-01" db="EMBL/GenBank/DDBJ databases">
        <title>A telomere-to-telomere, gap-free genome of sweet tea (Lithocarpus litseifolius).</title>
        <authorList>
            <person name="Zhou J."/>
        </authorList>
    </citation>
    <scope>NUCLEOTIDE SEQUENCE [LARGE SCALE GENOMIC DNA]</scope>
    <source>
        <strain evidence="6">Zhou-2022a</strain>
        <tissue evidence="6">Leaf</tissue>
    </source>
</reference>
<evidence type="ECO:0000313" key="7">
    <source>
        <dbReference type="Proteomes" id="UP001459277"/>
    </source>
</evidence>
<keyword evidence="3" id="KW-0677">Repeat</keyword>
<sequence>MDELDSDHDDFISLTKFAAFCRSNSELGEASELRNAFKLYSQDQNGLISASELHLVLNRLGMKCSVEDCHQMIRSVNSDGDGNVNFAEFQKMIQSAALGFHFLFSDTFSS</sequence>
<evidence type="ECO:0000256" key="1">
    <source>
        <dbReference type="ARBA" id="ARBA00003291"/>
    </source>
</evidence>
<dbReference type="GO" id="GO:0005737">
    <property type="term" value="C:cytoplasm"/>
    <property type="evidence" value="ECO:0007669"/>
    <property type="project" value="UniProtKB-ARBA"/>
</dbReference>
<dbReference type="AlphaFoldDB" id="A0AAW2C928"/>
<gene>
    <name evidence="6" type="ORF">SO802_024374</name>
</gene>
<dbReference type="PROSITE" id="PS50222">
    <property type="entry name" value="EF_HAND_2"/>
    <property type="match status" value="2"/>
</dbReference>
<feature type="domain" description="EF-hand" evidence="5">
    <location>
        <begin position="64"/>
        <end position="99"/>
    </location>
</feature>
<organism evidence="6 7">
    <name type="scientific">Lithocarpus litseifolius</name>
    <dbReference type="NCBI Taxonomy" id="425828"/>
    <lineage>
        <taxon>Eukaryota</taxon>
        <taxon>Viridiplantae</taxon>
        <taxon>Streptophyta</taxon>
        <taxon>Embryophyta</taxon>
        <taxon>Tracheophyta</taxon>
        <taxon>Spermatophyta</taxon>
        <taxon>Magnoliopsida</taxon>
        <taxon>eudicotyledons</taxon>
        <taxon>Gunneridae</taxon>
        <taxon>Pentapetalae</taxon>
        <taxon>rosids</taxon>
        <taxon>fabids</taxon>
        <taxon>Fagales</taxon>
        <taxon>Fagaceae</taxon>
        <taxon>Lithocarpus</taxon>
    </lineage>
</organism>
<dbReference type="Proteomes" id="UP001459277">
    <property type="component" value="Unassembled WGS sequence"/>
</dbReference>
<protein>
    <recommendedName>
        <fullName evidence="5">EF-hand domain-containing protein</fullName>
    </recommendedName>
</protein>
<name>A0AAW2C928_9ROSI</name>
<evidence type="ECO:0000259" key="5">
    <source>
        <dbReference type="PROSITE" id="PS50222"/>
    </source>
</evidence>
<keyword evidence="7" id="KW-1185">Reference proteome</keyword>
<dbReference type="SMART" id="SM00054">
    <property type="entry name" value="EFh"/>
    <property type="match status" value="2"/>
</dbReference>
<comment type="function">
    <text evidence="1">Potential calcium sensor.</text>
</comment>
<evidence type="ECO:0000256" key="2">
    <source>
        <dbReference type="ARBA" id="ARBA00022723"/>
    </source>
</evidence>
<feature type="domain" description="EF-hand" evidence="5">
    <location>
        <begin position="28"/>
        <end position="63"/>
    </location>
</feature>
<dbReference type="Pfam" id="PF13499">
    <property type="entry name" value="EF-hand_7"/>
    <property type="match status" value="1"/>
</dbReference>
<evidence type="ECO:0000256" key="4">
    <source>
        <dbReference type="ARBA" id="ARBA00022837"/>
    </source>
</evidence>
<keyword evidence="2" id="KW-0479">Metal-binding</keyword>
<keyword evidence="4" id="KW-0106">Calcium</keyword>
<dbReference type="InterPro" id="IPR002048">
    <property type="entry name" value="EF_hand_dom"/>
</dbReference>
<dbReference type="InterPro" id="IPR011992">
    <property type="entry name" value="EF-hand-dom_pair"/>
</dbReference>
<accession>A0AAW2C928</accession>
<comment type="caution">
    <text evidence="6">The sequence shown here is derived from an EMBL/GenBank/DDBJ whole genome shotgun (WGS) entry which is preliminary data.</text>
</comment>
<evidence type="ECO:0000256" key="3">
    <source>
        <dbReference type="ARBA" id="ARBA00022737"/>
    </source>
</evidence>
<dbReference type="PANTHER" id="PTHR10891">
    <property type="entry name" value="EF-HAND CALCIUM-BINDING DOMAIN CONTAINING PROTEIN"/>
    <property type="match status" value="1"/>
</dbReference>
<dbReference type="SUPFAM" id="SSF47473">
    <property type="entry name" value="EF-hand"/>
    <property type="match status" value="1"/>
</dbReference>
<dbReference type="EMBL" id="JAZDWU010000008">
    <property type="protein sequence ID" value="KAK9994671.1"/>
    <property type="molecule type" value="Genomic_DNA"/>
</dbReference>
<dbReference type="GO" id="GO:0005509">
    <property type="term" value="F:calcium ion binding"/>
    <property type="evidence" value="ECO:0007669"/>
    <property type="project" value="InterPro"/>
</dbReference>
<dbReference type="FunFam" id="1.10.238.10:FF:000089">
    <property type="entry name" value="calmodulin-like protein 3"/>
    <property type="match status" value="1"/>
</dbReference>
<proteinExistence type="predicted"/>
<dbReference type="Gene3D" id="1.10.238.10">
    <property type="entry name" value="EF-hand"/>
    <property type="match status" value="1"/>
</dbReference>
<dbReference type="CDD" id="cd00051">
    <property type="entry name" value="EFh"/>
    <property type="match status" value="1"/>
</dbReference>